<dbReference type="AlphaFoldDB" id="A0A920CJ11"/>
<reference evidence="1 2" key="1">
    <citation type="submission" date="2021-03" db="EMBL/GenBank/DDBJ databases">
        <title>Antimicrobial resistance genes in bacteria isolated from Japanese honey, and their potential for conferring macrolide and lincosamide resistance in the American foulbrood pathogen Paenibacillus larvae.</title>
        <authorList>
            <person name="Okamoto M."/>
            <person name="Kumagai M."/>
            <person name="Kanamori H."/>
            <person name="Takamatsu D."/>
        </authorList>
    </citation>
    <scope>NUCLEOTIDE SEQUENCE [LARGE SCALE GENOMIC DNA]</scope>
    <source>
        <strain evidence="1 2">J41TS12</strain>
    </source>
</reference>
<organism evidence="1 2">
    <name type="scientific">Paenibacillus antibioticophila</name>
    <dbReference type="NCBI Taxonomy" id="1274374"/>
    <lineage>
        <taxon>Bacteria</taxon>
        <taxon>Bacillati</taxon>
        <taxon>Bacillota</taxon>
        <taxon>Bacilli</taxon>
        <taxon>Bacillales</taxon>
        <taxon>Paenibacillaceae</taxon>
        <taxon>Paenibacillus</taxon>
    </lineage>
</organism>
<accession>A0A920CJ11</accession>
<protein>
    <submittedName>
        <fullName evidence="1">Uncharacterized protein</fullName>
    </submittedName>
</protein>
<dbReference type="Proteomes" id="UP000681162">
    <property type="component" value="Unassembled WGS sequence"/>
</dbReference>
<comment type="caution">
    <text evidence="1">The sequence shown here is derived from an EMBL/GenBank/DDBJ whole genome shotgun (WGS) entry which is preliminary data.</text>
</comment>
<evidence type="ECO:0000313" key="1">
    <source>
        <dbReference type="EMBL" id="GIO39283.1"/>
    </source>
</evidence>
<dbReference type="EMBL" id="BORR01000020">
    <property type="protein sequence ID" value="GIO39283.1"/>
    <property type="molecule type" value="Genomic_DNA"/>
</dbReference>
<sequence>MKMSEVIKEARRMGFKKVIADEKMTINQFEKKTSWFEGEYQMFNDPVGGRIERIDEPGQYFLKY</sequence>
<keyword evidence="2" id="KW-1185">Reference proteome</keyword>
<proteinExistence type="predicted"/>
<dbReference type="RefSeq" id="WP_212942405.1">
    <property type="nucleotide sequence ID" value="NZ_BORR01000020.1"/>
</dbReference>
<gene>
    <name evidence="1" type="ORF">J41TS12_41440</name>
</gene>
<evidence type="ECO:0000313" key="2">
    <source>
        <dbReference type="Proteomes" id="UP000681162"/>
    </source>
</evidence>
<name>A0A920CJ11_9BACL</name>